<dbReference type="PROSITE" id="PS01042">
    <property type="entry name" value="HOMOSER_DHGENASE"/>
    <property type="match status" value="1"/>
</dbReference>
<feature type="domain" description="Homoserine dehydrogenase catalytic" evidence="16">
    <location>
        <begin position="132"/>
        <end position="310"/>
    </location>
</feature>
<evidence type="ECO:0000256" key="2">
    <source>
        <dbReference type="ARBA" id="ARBA00005062"/>
    </source>
</evidence>
<dbReference type="Proteomes" id="UP000824169">
    <property type="component" value="Unassembled WGS sequence"/>
</dbReference>
<dbReference type="Pfam" id="PF03447">
    <property type="entry name" value="NAD_binding_3"/>
    <property type="match status" value="1"/>
</dbReference>
<keyword evidence="8 14" id="KW-0560">Oxidoreductase</keyword>
<keyword evidence="13 14" id="KW-0521">NADP</keyword>
<evidence type="ECO:0000256" key="6">
    <source>
        <dbReference type="ARBA" id="ARBA00022605"/>
    </source>
</evidence>
<dbReference type="InterPro" id="IPR005106">
    <property type="entry name" value="Asp/hSer_DH_NAD-bd"/>
</dbReference>
<keyword evidence="10 14" id="KW-0486">Methionine biosynthesis</keyword>
<dbReference type="Gene3D" id="3.30.360.10">
    <property type="entry name" value="Dihydrodipicolinate Reductase, domain 2"/>
    <property type="match status" value="1"/>
</dbReference>
<feature type="binding site" evidence="13">
    <location>
        <position position="100"/>
    </location>
    <ligand>
        <name>NADPH</name>
        <dbReference type="ChEBI" id="CHEBI:57783"/>
    </ligand>
</feature>
<evidence type="ECO:0000313" key="18">
    <source>
        <dbReference type="EMBL" id="HIV25373.1"/>
    </source>
</evidence>
<dbReference type="InterPro" id="IPR036291">
    <property type="entry name" value="NAD(P)-bd_dom_sf"/>
</dbReference>
<evidence type="ECO:0000256" key="8">
    <source>
        <dbReference type="ARBA" id="ARBA00023002"/>
    </source>
</evidence>
<dbReference type="EC" id="1.1.1.3" evidence="4 14"/>
<protein>
    <recommendedName>
        <fullName evidence="5 14">Homoserine dehydrogenase</fullName>
        <ecNumber evidence="4 14">1.1.1.3</ecNumber>
    </recommendedName>
</protein>
<comment type="similarity">
    <text evidence="3 15">Belongs to the homoserine dehydrogenase family.</text>
</comment>
<proteinExistence type="inferred from homology"/>
<evidence type="ECO:0000256" key="10">
    <source>
        <dbReference type="ARBA" id="ARBA00023167"/>
    </source>
</evidence>
<dbReference type="NCBIfam" id="NF004976">
    <property type="entry name" value="PRK06349.1"/>
    <property type="match status" value="1"/>
</dbReference>
<dbReference type="InterPro" id="IPR019811">
    <property type="entry name" value="HDH_CS"/>
</dbReference>
<keyword evidence="7 14" id="KW-0791">Threonine biosynthesis</keyword>
<feature type="binding site" evidence="13">
    <location>
        <begin position="7"/>
        <end position="14"/>
    </location>
    <ligand>
        <name>NADP(+)</name>
        <dbReference type="ChEBI" id="CHEBI:58349"/>
    </ligand>
</feature>
<evidence type="ECO:0000313" key="19">
    <source>
        <dbReference type="Proteomes" id="UP000824169"/>
    </source>
</evidence>
<evidence type="ECO:0000259" key="17">
    <source>
        <dbReference type="Pfam" id="PF03447"/>
    </source>
</evidence>
<feature type="domain" description="Aspartate/homoserine dehydrogenase NAD-binding" evidence="17">
    <location>
        <begin position="8"/>
        <end position="124"/>
    </location>
</feature>
<evidence type="ECO:0000256" key="4">
    <source>
        <dbReference type="ARBA" id="ARBA00013213"/>
    </source>
</evidence>
<dbReference type="EMBL" id="DVOO01000016">
    <property type="protein sequence ID" value="HIV25373.1"/>
    <property type="molecule type" value="Genomic_DNA"/>
</dbReference>
<comment type="pathway">
    <text evidence="2 14">Amino-acid biosynthesis; L-methionine biosynthesis via de novo pathway; L-homoserine from L-aspartate: step 3/3.</text>
</comment>
<dbReference type="InterPro" id="IPR016204">
    <property type="entry name" value="HDH"/>
</dbReference>
<dbReference type="InterPro" id="IPR001342">
    <property type="entry name" value="HDH_cat"/>
</dbReference>
<dbReference type="Gene3D" id="3.30.70.260">
    <property type="match status" value="1"/>
</dbReference>
<gene>
    <name evidence="18" type="ORF">IAB71_06240</name>
</gene>
<evidence type="ECO:0000256" key="12">
    <source>
        <dbReference type="PIRSR" id="PIRSR000098-1"/>
    </source>
</evidence>
<dbReference type="FunFam" id="3.30.360.10:FF:000005">
    <property type="entry name" value="Homoserine dehydrogenase"/>
    <property type="match status" value="1"/>
</dbReference>
<keyword evidence="6 14" id="KW-0028">Amino-acid biosynthesis</keyword>
<organism evidence="18 19">
    <name type="scientific">Candidatus Scatomonas pullistercoris</name>
    <dbReference type="NCBI Taxonomy" id="2840920"/>
    <lineage>
        <taxon>Bacteria</taxon>
        <taxon>Bacillati</taxon>
        <taxon>Bacillota</taxon>
        <taxon>Clostridia</taxon>
        <taxon>Lachnospirales</taxon>
        <taxon>Lachnospiraceae</taxon>
        <taxon>Lachnospiraceae incertae sedis</taxon>
        <taxon>Candidatus Scatomonas</taxon>
    </lineage>
</organism>
<comment type="catalytic activity">
    <reaction evidence="11">
        <text>L-homoserine + NADP(+) = L-aspartate 4-semialdehyde + NADPH + H(+)</text>
        <dbReference type="Rhea" id="RHEA:15761"/>
        <dbReference type="ChEBI" id="CHEBI:15378"/>
        <dbReference type="ChEBI" id="CHEBI:57476"/>
        <dbReference type="ChEBI" id="CHEBI:57783"/>
        <dbReference type="ChEBI" id="CHEBI:58349"/>
        <dbReference type="ChEBI" id="CHEBI:537519"/>
        <dbReference type="EC" id="1.1.1.3"/>
    </reaction>
    <physiologicalReaction direction="right-to-left" evidence="11">
        <dbReference type="Rhea" id="RHEA:15763"/>
    </physiologicalReaction>
</comment>
<evidence type="ECO:0000256" key="1">
    <source>
        <dbReference type="ARBA" id="ARBA00005056"/>
    </source>
</evidence>
<evidence type="ECO:0000256" key="3">
    <source>
        <dbReference type="ARBA" id="ARBA00006753"/>
    </source>
</evidence>
<dbReference type="PIRSF" id="PIRSF000098">
    <property type="entry name" value="Homoser_dehydrog"/>
    <property type="match status" value="1"/>
</dbReference>
<dbReference type="GO" id="GO:0004412">
    <property type="term" value="F:homoserine dehydrogenase activity"/>
    <property type="evidence" value="ECO:0007669"/>
    <property type="project" value="UniProtKB-EC"/>
</dbReference>
<dbReference type="GO" id="GO:0050661">
    <property type="term" value="F:NADP binding"/>
    <property type="evidence" value="ECO:0007669"/>
    <property type="project" value="InterPro"/>
</dbReference>
<keyword evidence="9" id="KW-0915">Sodium</keyword>
<evidence type="ECO:0000256" key="14">
    <source>
        <dbReference type="RuleBase" id="RU000579"/>
    </source>
</evidence>
<dbReference type="PANTHER" id="PTHR43331:SF1">
    <property type="entry name" value="HOMOSERINE DEHYDROGENASE"/>
    <property type="match status" value="1"/>
</dbReference>
<feature type="binding site" evidence="13">
    <location>
        <position position="185"/>
    </location>
    <ligand>
        <name>L-homoserine</name>
        <dbReference type="ChEBI" id="CHEBI:57476"/>
    </ligand>
</feature>
<evidence type="ECO:0000259" key="16">
    <source>
        <dbReference type="Pfam" id="PF00742"/>
    </source>
</evidence>
<evidence type="ECO:0000256" key="5">
    <source>
        <dbReference type="ARBA" id="ARBA00013376"/>
    </source>
</evidence>
<dbReference type="Pfam" id="PF00742">
    <property type="entry name" value="Homoserine_dh"/>
    <property type="match status" value="1"/>
</dbReference>
<dbReference type="Gene3D" id="3.40.50.720">
    <property type="entry name" value="NAD(P)-binding Rossmann-like Domain"/>
    <property type="match status" value="1"/>
</dbReference>
<dbReference type="GO" id="GO:0009086">
    <property type="term" value="P:methionine biosynthetic process"/>
    <property type="evidence" value="ECO:0007669"/>
    <property type="project" value="UniProtKB-KW"/>
</dbReference>
<reference evidence="18" key="2">
    <citation type="journal article" date="2021" name="PeerJ">
        <title>Extensive microbial diversity within the chicken gut microbiome revealed by metagenomics and culture.</title>
        <authorList>
            <person name="Gilroy R."/>
            <person name="Ravi A."/>
            <person name="Getino M."/>
            <person name="Pursley I."/>
            <person name="Horton D.L."/>
            <person name="Alikhan N.F."/>
            <person name="Baker D."/>
            <person name="Gharbi K."/>
            <person name="Hall N."/>
            <person name="Watson M."/>
            <person name="Adriaenssens E.M."/>
            <person name="Foster-Nyarko E."/>
            <person name="Jarju S."/>
            <person name="Secka A."/>
            <person name="Antonio M."/>
            <person name="Oren A."/>
            <person name="Chaudhuri R.R."/>
            <person name="La Ragione R."/>
            <person name="Hildebrand F."/>
            <person name="Pallen M.J."/>
        </authorList>
    </citation>
    <scope>NUCLEOTIDE SEQUENCE</scope>
    <source>
        <strain evidence="18">CHK188-20938</strain>
    </source>
</reference>
<comment type="caution">
    <text evidence="18">The sequence shown here is derived from an EMBL/GenBank/DDBJ whole genome shotgun (WGS) entry which is preliminary data.</text>
</comment>
<dbReference type="SUPFAM" id="SSF55347">
    <property type="entry name" value="Glyceraldehyde-3-phosphate dehydrogenase-like, C-terminal domain"/>
    <property type="match status" value="1"/>
</dbReference>
<dbReference type="AlphaFoldDB" id="A0A9D1P4C7"/>
<feature type="active site" description="Proton donor" evidence="12">
    <location>
        <position position="200"/>
    </location>
</feature>
<evidence type="ECO:0000256" key="9">
    <source>
        <dbReference type="ARBA" id="ARBA00023053"/>
    </source>
</evidence>
<reference evidence="18" key="1">
    <citation type="submission" date="2020-10" db="EMBL/GenBank/DDBJ databases">
        <authorList>
            <person name="Gilroy R."/>
        </authorList>
    </citation>
    <scope>NUCLEOTIDE SEQUENCE</scope>
    <source>
        <strain evidence="18">CHK188-20938</strain>
    </source>
</reference>
<dbReference type="SUPFAM" id="SSF51735">
    <property type="entry name" value="NAD(P)-binding Rossmann-fold domains"/>
    <property type="match status" value="1"/>
</dbReference>
<dbReference type="GO" id="GO:0009088">
    <property type="term" value="P:threonine biosynthetic process"/>
    <property type="evidence" value="ECO:0007669"/>
    <property type="project" value="UniProtKB-KW"/>
</dbReference>
<dbReference type="PANTHER" id="PTHR43331">
    <property type="entry name" value="HOMOSERINE DEHYDROGENASE"/>
    <property type="match status" value="1"/>
</dbReference>
<evidence type="ECO:0000256" key="7">
    <source>
        <dbReference type="ARBA" id="ARBA00022697"/>
    </source>
</evidence>
<evidence type="ECO:0000256" key="11">
    <source>
        <dbReference type="ARBA" id="ARBA00048841"/>
    </source>
</evidence>
<name>A0A9D1P4C7_9FIRM</name>
<sequence>MVKIAVLGYGTVGSGVVEVFEKNRESISRKAGQEIEVKYVLDLRDFPGDPVEKKLVHDYQVILEDPEIQVVVETMGGLKPAYDFSKQALLAGKSVCTSNKELVARHGMELMEIAREKNVNYLYEASCGGGIPIIRPLNTCLTADVIDEISGILNGTTNYILTKMESDGTDFETALREAQAKGYAERNPEADVEGYDACRKIAILSSLAFGSQVDYQDIYTEGITKITAEDIKYARAIGTSIKLLATSRRVENGVYAMVSPVMIGAENPLYSVTGVFNAVFVHGNMLGDAMFYGQGAGKLPTASAVAGDVVDCARHIGKNIPLSWGNEKLNLMDTGDVKHRFFVRIQGSLSDRLPAVEAAFGQVETITVPGIEGEFAFITGEMPEAAYRDGAEKTEGIVHMIRARF</sequence>
<comment type="pathway">
    <text evidence="1 14">Amino-acid biosynthesis; L-threonine biosynthesis; L-threonine from L-aspartate: step 3/5.</text>
</comment>
<evidence type="ECO:0000256" key="15">
    <source>
        <dbReference type="RuleBase" id="RU004171"/>
    </source>
</evidence>
<accession>A0A9D1P4C7</accession>
<evidence type="ECO:0000256" key="13">
    <source>
        <dbReference type="PIRSR" id="PIRSR000098-2"/>
    </source>
</evidence>